<feature type="compositionally biased region" description="Polar residues" evidence="1">
    <location>
        <begin position="269"/>
        <end position="280"/>
    </location>
</feature>
<comment type="caution">
    <text evidence="2">The sequence shown here is derived from an EMBL/GenBank/DDBJ whole genome shotgun (WGS) entry which is preliminary data.</text>
</comment>
<feature type="compositionally biased region" description="Basic and acidic residues" evidence="1">
    <location>
        <begin position="650"/>
        <end position="664"/>
    </location>
</feature>
<evidence type="ECO:0008006" key="4">
    <source>
        <dbReference type="Google" id="ProtNLM"/>
    </source>
</evidence>
<reference evidence="2 3" key="1">
    <citation type="submission" date="2020-08" db="EMBL/GenBank/DDBJ databases">
        <title>Genomic Encyclopedia of Type Strains, Phase IV (KMG-IV): sequencing the most valuable type-strain genomes for metagenomic binning, comparative biology and taxonomic classification.</title>
        <authorList>
            <person name="Goeker M."/>
        </authorList>
    </citation>
    <scope>NUCLEOTIDE SEQUENCE [LARGE SCALE GENOMIC DNA]</scope>
    <source>
        <strain evidence="2 3">DSM 102235</strain>
    </source>
</reference>
<feature type="region of interest" description="Disordered" evidence="1">
    <location>
        <begin position="174"/>
        <end position="670"/>
    </location>
</feature>
<feature type="region of interest" description="Disordered" evidence="1">
    <location>
        <begin position="890"/>
        <end position="923"/>
    </location>
</feature>
<evidence type="ECO:0000313" key="3">
    <source>
        <dbReference type="Proteomes" id="UP000541426"/>
    </source>
</evidence>
<accession>A0A7W6DM55</accession>
<name>A0A7W6DM55_9RHOB</name>
<dbReference type="Proteomes" id="UP000541426">
    <property type="component" value="Unassembled WGS sequence"/>
</dbReference>
<evidence type="ECO:0000256" key="1">
    <source>
        <dbReference type="SAM" id="MobiDB-lite"/>
    </source>
</evidence>
<proteinExistence type="predicted"/>
<keyword evidence="3" id="KW-1185">Reference proteome</keyword>
<dbReference type="EMBL" id="JACIEJ010000004">
    <property type="protein sequence ID" value="MBB3985686.1"/>
    <property type="molecule type" value="Genomic_DNA"/>
</dbReference>
<feature type="compositionally biased region" description="Low complexity" evidence="1">
    <location>
        <begin position="388"/>
        <end position="420"/>
    </location>
</feature>
<sequence length="1099" mass="113919">MVPNFALALSFEGIALLRRLGPSWAVIDEVAIDHPDLDVAVIAMRDRAEVLDPKGADVALIIPNEQIRYADLPDPGGDPASWDTAIRSTLDGATPYALDDLVWDATQAGGRLQIAAVARDTLTEAEIFARDHGFTPICHLAHAETAQFEGAVFFGKADGWPTSVDRPARPLHIVPASPEALTPVTSPDVETARPPEQAAETEPVPETPQDPEDLPSEQITAPHDASSGTQAEHLLDEAPAPTEPEPKEPVEPTETVTADTSAPEDLKSTLAQSEVETSDVNGLPEHTELETGEDKDILSTPPAFPAAPAEQDALPVSFASSRGPRSETDMSPAASMALGAGFATPPKTTEAIKPRFTPFFPESSAPSPKTAEAAPRAEGAPLPKADDVSPAPAASPAEDTSSTERAASEPSAAPETSELPADTKAPSVVAPVTNPLGPVAPSVQAKSLTADTPDAASPAPSLGPAARPDTASSPSLGAVQTDVAATSAVKAPVPTRNKTAKPGKPAKRPSRLGLRRASKSPDASEPPAPIMPTTGSAAPQHDSMPERPRSAGPTPLARLAALRSPGITGPALAKARPTPPAPSAEALTPLALKLQPEREQAEAPMIAPEPKPTPADTDDLSTAAPAKDIPDDLPENGPATSAPKSAKAKPAKDTRSAAQKEREQMTVFGARNRAPERQTPRATGLVLTAALVLLLLGIGAWSSVFMNDGVSSLFGGDDEPAVATSPQEAAPDDIVLLPEETAPEVAPAEETVATLQPSQPVVEPDLPTPSSDLLTRDEAAATYAATGIWQRAPAPPNTPPTDGVENVYVASIDPTIPIFDAIALPKAPNVLGAPVPTDPGLPPPAGMTFDIDERGVVRATPEGALTPDGLRVYTGPPPVVPPLRNAVATPAALPGPAPDPAPDAAPAPAPITNPLGQKRPEARPDDVVEQQERATLGGISLDELEGFRPAARPLTVQEQAVVDEPEARATAQAVRASLQPVTRPRNMSAIVERAEKERPTEAVQTAAVAPRTVQPSAPSSASVASSATVRNAIRLNRINLIGVYGTPANRRALVRLPSGKYQKVQVGDRLDGGRVAAIGESELRYSKGGRNLTLQMPRG</sequence>
<dbReference type="RefSeq" id="WP_183965449.1">
    <property type="nucleotide sequence ID" value="NZ_BAABBZ010000018.1"/>
</dbReference>
<feature type="compositionally biased region" description="Pro residues" evidence="1">
    <location>
        <begin position="893"/>
        <end position="911"/>
    </location>
</feature>
<evidence type="ECO:0000313" key="2">
    <source>
        <dbReference type="EMBL" id="MBB3985686.1"/>
    </source>
</evidence>
<organism evidence="2 3">
    <name type="scientific">Sagittula marina</name>
    <dbReference type="NCBI Taxonomy" id="943940"/>
    <lineage>
        <taxon>Bacteria</taxon>
        <taxon>Pseudomonadati</taxon>
        <taxon>Pseudomonadota</taxon>
        <taxon>Alphaproteobacteria</taxon>
        <taxon>Rhodobacterales</taxon>
        <taxon>Roseobacteraceae</taxon>
        <taxon>Sagittula</taxon>
    </lineage>
</organism>
<feature type="compositionally biased region" description="Basic and acidic residues" evidence="1">
    <location>
        <begin position="285"/>
        <end position="297"/>
    </location>
</feature>
<feature type="compositionally biased region" description="Low complexity" evidence="1">
    <location>
        <begin position="448"/>
        <end position="468"/>
    </location>
</feature>
<protein>
    <recommendedName>
        <fullName evidence="4">Type IV pilus biogenesis</fullName>
    </recommendedName>
</protein>
<dbReference type="AlphaFoldDB" id="A0A7W6DM55"/>
<feature type="compositionally biased region" description="Basic residues" evidence="1">
    <location>
        <begin position="498"/>
        <end position="518"/>
    </location>
</feature>
<gene>
    <name evidence="2" type="ORF">GGQ68_002019</name>
</gene>